<protein>
    <submittedName>
        <fullName evidence="1">Uncharacterized protein</fullName>
    </submittedName>
</protein>
<reference evidence="1 2" key="1">
    <citation type="submission" date="2016-09" db="EMBL/GenBank/DDBJ databases">
        <title>Phylogenomics of Achromobacter.</title>
        <authorList>
            <person name="Jeukens J."/>
            <person name="Freschi L."/>
            <person name="Vincent A.T."/>
            <person name="Emond-Rheault J.-G."/>
            <person name="Kukavica-Ibrulj I."/>
            <person name="Charette S.J."/>
            <person name="Levesque R.C."/>
        </authorList>
    </citation>
    <scope>NUCLEOTIDE SEQUENCE [LARGE SCALE GENOMIC DNA]</scope>
    <source>
        <strain evidence="1 2">AUS488</strain>
    </source>
</reference>
<gene>
    <name evidence="1" type="ORF">BIZ92_08500</name>
</gene>
<evidence type="ECO:0000313" key="2">
    <source>
        <dbReference type="Proteomes" id="UP000187251"/>
    </source>
</evidence>
<comment type="caution">
    <text evidence="1">The sequence shown here is derived from an EMBL/GenBank/DDBJ whole genome shotgun (WGS) entry which is preliminary data.</text>
</comment>
<dbReference type="EMBL" id="MJMN01000013">
    <property type="protein sequence ID" value="OMG87652.1"/>
    <property type="molecule type" value="Genomic_DNA"/>
</dbReference>
<evidence type="ECO:0000313" key="1">
    <source>
        <dbReference type="EMBL" id="OMG87652.1"/>
    </source>
</evidence>
<dbReference type="Proteomes" id="UP000187251">
    <property type="component" value="Unassembled WGS sequence"/>
</dbReference>
<proteinExistence type="predicted"/>
<organism evidence="1 2">
    <name type="scientific">Alcaligenes xylosoxydans xylosoxydans</name>
    <name type="common">Achromobacter xylosoxidans</name>
    <dbReference type="NCBI Taxonomy" id="85698"/>
    <lineage>
        <taxon>Bacteria</taxon>
        <taxon>Pseudomonadati</taxon>
        <taxon>Pseudomonadota</taxon>
        <taxon>Betaproteobacteria</taxon>
        <taxon>Burkholderiales</taxon>
        <taxon>Alcaligenaceae</taxon>
        <taxon>Achromobacter</taxon>
    </lineage>
</organism>
<accession>A0A1R1JTF0</accession>
<name>A0A1R1JTF0_ALCXX</name>
<sequence>MTDLTINIDDYLGEEEKRQIARDEFRAACAGRSAADFERILSNAAYDLVRKEVDDAFEGDMVATVRANALRVIRELSSFTVFNRPNAWDTESSKGWKYLQEAIEAAKPVMAERVLAIIAEMDGDDLRGRLDGLIGDVIVSKLTAPAGVEA</sequence>
<dbReference type="AlphaFoldDB" id="A0A1R1JTF0"/>
<dbReference type="RefSeq" id="WP_076411621.1">
    <property type="nucleotide sequence ID" value="NZ_AP028040.1"/>
</dbReference>